<dbReference type="Proteomes" id="UP000521943">
    <property type="component" value="Unassembled WGS sequence"/>
</dbReference>
<protein>
    <submittedName>
        <fullName evidence="1">Uncharacterized protein</fullName>
    </submittedName>
</protein>
<dbReference type="AlphaFoldDB" id="A0A8H6LXZ8"/>
<name>A0A8H6LXZ8_9AGAR</name>
<sequence>MPFVMRPRPVRRPMVVLDLPVFEIVSDGDDVLSEGNQDTPLVAMARLTTVTVREFVCGGIGYRGRYWAGPGEGGDYGYTAEDAGCEEFEGQGSGIMALGRVRSASGSSSTVADIPSAEELFTFLDSAEIAVVQLKKSSKSSSSASNDTRASDSTSRSVCRYRRALDWLCRCALIKRRIGRIPTAYGMERLEYEKLGNAALLVLSV</sequence>
<accession>A0A8H6LXZ8</accession>
<reference evidence="1 2" key="1">
    <citation type="submission" date="2020-07" db="EMBL/GenBank/DDBJ databases">
        <title>Comparative genomics of pyrophilous fungi reveals a link between fire events and developmental genes.</title>
        <authorList>
            <consortium name="DOE Joint Genome Institute"/>
            <person name="Steindorff A.S."/>
            <person name="Carver A."/>
            <person name="Calhoun S."/>
            <person name="Stillman K."/>
            <person name="Liu H."/>
            <person name="Lipzen A."/>
            <person name="Pangilinan J."/>
            <person name="Labutti K."/>
            <person name="Bruns T.D."/>
            <person name="Grigoriev I.V."/>
        </authorList>
    </citation>
    <scope>NUCLEOTIDE SEQUENCE [LARGE SCALE GENOMIC DNA]</scope>
    <source>
        <strain evidence="1 2">CBS 144469</strain>
    </source>
</reference>
<proteinExistence type="predicted"/>
<keyword evidence="2" id="KW-1185">Reference proteome</keyword>
<dbReference type="EMBL" id="JACGCI010000108">
    <property type="protein sequence ID" value="KAF6745266.1"/>
    <property type="molecule type" value="Genomic_DNA"/>
</dbReference>
<gene>
    <name evidence="1" type="ORF">DFP72DRAFT_856652</name>
</gene>
<evidence type="ECO:0000313" key="1">
    <source>
        <dbReference type="EMBL" id="KAF6745266.1"/>
    </source>
</evidence>
<comment type="caution">
    <text evidence="1">The sequence shown here is derived from an EMBL/GenBank/DDBJ whole genome shotgun (WGS) entry which is preliminary data.</text>
</comment>
<organism evidence="1 2">
    <name type="scientific">Ephemerocybe angulata</name>
    <dbReference type="NCBI Taxonomy" id="980116"/>
    <lineage>
        <taxon>Eukaryota</taxon>
        <taxon>Fungi</taxon>
        <taxon>Dikarya</taxon>
        <taxon>Basidiomycota</taxon>
        <taxon>Agaricomycotina</taxon>
        <taxon>Agaricomycetes</taxon>
        <taxon>Agaricomycetidae</taxon>
        <taxon>Agaricales</taxon>
        <taxon>Agaricineae</taxon>
        <taxon>Psathyrellaceae</taxon>
        <taxon>Ephemerocybe</taxon>
    </lineage>
</organism>
<evidence type="ECO:0000313" key="2">
    <source>
        <dbReference type="Proteomes" id="UP000521943"/>
    </source>
</evidence>